<feature type="compositionally biased region" description="Polar residues" evidence="1">
    <location>
        <begin position="31"/>
        <end position="44"/>
    </location>
</feature>
<proteinExistence type="predicted"/>
<dbReference type="Proteomes" id="UP000254535">
    <property type="component" value="Chromosome"/>
</dbReference>
<evidence type="ECO:0008006" key="5">
    <source>
        <dbReference type="Google" id="ProtNLM"/>
    </source>
</evidence>
<feature type="compositionally biased region" description="Polar residues" evidence="1">
    <location>
        <begin position="51"/>
        <end position="60"/>
    </location>
</feature>
<dbReference type="RefSeq" id="WP_115077872.1">
    <property type="nucleotide sequence ID" value="NZ_CP022313.1"/>
</dbReference>
<feature type="region of interest" description="Disordered" evidence="1">
    <location>
        <begin position="31"/>
        <end position="113"/>
    </location>
</feature>
<evidence type="ECO:0000256" key="2">
    <source>
        <dbReference type="SAM" id="SignalP"/>
    </source>
</evidence>
<organism evidence="3 4">
    <name type="scientific">Pseudomonas fluorescens</name>
    <dbReference type="NCBI Taxonomy" id="294"/>
    <lineage>
        <taxon>Bacteria</taxon>
        <taxon>Pseudomonadati</taxon>
        <taxon>Pseudomonadota</taxon>
        <taxon>Gammaproteobacteria</taxon>
        <taxon>Pseudomonadales</taxon>
        <taxon>Pseudomonadaceae</taxon>
        <taxon>Pseudomonas</taxon>
    </lineage>
</organism>
<accession>A0A345UX49</accession>
<dbReference type="EMBL" id="CP022313">
    <property type="protein sequence ID" value="AXJ05051.1"/>
    <property type="molecule type" value="Genomic_DNA"/>
</dbReference>
<feature type="compositionally biased region" description="Pro residues" evidence="1">
    <location>
        <begin position="61"/>
        <end position="77"/>
    </location>
</feature>
<sequence length="113" mass="11748">MNRFLLGIALLALSGGLVHAEGATTHSSLLLAQSPTGNSSNPYNSPIRRANPNSMQGTQPSAPPLRGPNTVPVPRPPTLENRGIGNGQPLRSVPSTPPTFIPNPPARDSGSNR</sequence>
<evidence type="ECO:0000256" key="1">
    <source>
        <dbReference type="SAM" id="MobiDB-lite"/>
    </source>
</evidence>
<feature type="signal peptide" evidence="2">
    <location>
        <begin position="1"/>
        <end position="20"/>
    </location>
</feature>
<keyword evidence="2" id="KW-0732">Signal</keyword>
<feature type="compositionally biased region" description="Pro residues" evidence="1">
    <location>
        <begin position="95"/>
        <end position="105"/>
    </location>
</feature>
<reference evidence="3 4" key="1">
    <citation type="submission" date="2017-07" db="EMBL/GenBank/DDBJ databases">
        <title>Genome sequence of Pseudomonas NEP1.</title>
        <authorList>
            <person name="Nascimento F.X."/>
        </authorList>
    </citation>
    <scope>NUCLEOTIDE SEQUENCE [LARGE SCALE GENOMIC DNA]</scope>
    <source>
        <strain evidence="3 4">NEP1</strain>
    </source>
</reference>
<name>A0A345UX49_PSEFL</name>
<evidence type="ECO:0000313" key="4">
    <source>
        <dbReference type="Proteomes" id="UP000254535"/>
    </source>
</evidence>
<dbReference type="AlphaFoldDB" id="A0A345UX49"/>
<feature type="chain" id="PRO_5017013229" description="Lipoprotein" evidence="2">
    <location>
        <begin position="21"/>
        <end position="113"/>
    </location>
</feature>
<protein>
    <recommendedName>
        <fullName evidence="5">Lipoprotein</fullName>
    </recommendedName>
</protein>
<evidence type="ECO:0000313" key="3">
    <source>
        <dbReference type="EMBL" id="AXJ05051.1"/>
    </source>
</evidence>
<gene>
    <name evidence="3" type="ORF">CFN16_13265</name>
</gene>